<dbReference type="InterPro" id="IPR013783">
    <property type="entry name" value="Ig-like_fold"/>
</dbReference>
<dbReference type="Gene3D" id="2.60.40.10">
    <property type="entry name" value="Immunoglobulins"/>
    <property type="match status" value="1"/>
</dbReference>
<accession>A0A8S5S3K3</accession>
<proteinExistence type="predicted"/>
<sequence>MRRFLLFLFSMALFGLTVVLMLPVLRSTSVRTARAVAAADSAATAAGCVSQAVYAYRIGSLRLDRRQVAFGEVAEGCPVEVRIRVVNDGKQPLELSVEGLPSCIAFRCEPAHLEPGGEGTLWFRAAADGSLPKGGFSHAVLLVGTGEERPSECSVRLTGRML</sequence>
<organism evidence="1">
    <name type="scientific">Siphoviridae sp. ctBLh2</name>
    <dbReference type="NCBI Taxonomy" id="2827803"/>
    <lineage>
        <taxon>Viruses</taxon>
        <taxon>Duplodnaviria</taxon>
        <taxon>Heunggongvirae</taxon>
        <taxon>Uroviricota</taxon>
        <taxon>Caudoviricetes</taxon>
    </lineage>
</organism>
<name>A0A8S5S3K3_9CAUD</name>
<protein>
    <submittedName>
        <fullName evidence="1">HYDIN protein</fullName>
    </submittedName>
</protein>
<evidence type="ECO:0000313" key="1">
    <source>
        <dbReference type="EMBL" id="DAF45504.1"/>
    </source>
</evidence>
<reference evidence="1" key="1">
    <citation type="journal article" date="2021" name="Proc. Natl. Acad. Sci. U.S.A.">
        <title>A Catalog of Tens of Thousands of Viruses from Human Metagenomes Reveals Hidden Associations with Chronic Diseases.</title>
        <authorList>
            <person name="Tisza M.J."/>
            <person name="Buck C.B."/>
        </authorList>
    </citation>
    <scope>NUCLEOTIDE SEQUENCE</scope>
    <source>
        <strain evidence="1">CtBLh2</strain>
    </source>
</reference>
<dbReference type="EMBL" id="BK032514">
    <property type="protein sequence ID" value="DAF45504.1"/>
    <property type="molecule type" value="Genomic_DNA"/>
</dbReference>